<name>A0AAV3NZZ3_LITER</name>
<comment type="caution">
    <text evidence="2">The sequence shown here is derived from an EMBL/GenBank/DDBJ whole genome shotgun (WGS) entry which is preliminary data.</text>
</comment>
<accession>A0AAV3NZZ3</accession>
<evidence type="ECO:0000313" key="2">
    <source>
        <dbReference type="EMBL" id="GAA0144676.1"/>
    </source>
</evidence>
<reference evidence="2 3" key="1">
    <citation type="submission" date="2024-01" db="EMBL/GenBank/DDBJ databases">
        <title>The complete chloroplast genome sequence of Lithospermum erythrorhizon: insights into the phylogenetic relationship among Boraginaceae species and the maternal lineages of purple gromwells.</title>
        <authorList>
            <person name="Okada T."/>
            <person name="Watanabe K."/>
        </authorList>
    </citation>
    <scope>NUCLEOTIDE SEQUENCE [LARGE SCALE GENOMIC DNA]</scope>
</reference>
<feature type="region of interest" description="Disordered" evidence="1">
    <location>
        <begin position="29"/>
        <end position="52"/>
    </location>
</feature>
<evidence type="ECO:0000313" key="3">
    <source>
        <dbReference type="Proteomes" id="UP001454036"/>
    </source>
</evidence>
<protein>
    <submittedName>
        <fullName evidence="2">Uncharacterized protein</fullName>
    </submittedName>
</protein>
<organism evidence="2 3">
    <name type="scientific">Lithospermum erythrorhizon</name>
    <name type="common">Purple gromwell</name>
    <name type="synonym">Lithospermum officinale var. erythrorhizon</name>
    <dbReference type="NCBI Taxonomy" id="34254"/>
    <lineage>
        <taxon>Eukaryota</taxon>
        <taxon>Viridiplantae</taxon>
        <taxon>Streptophyta</taxon>
        <taxon>Embryophyta</taxon>
        <taxon>Tracheophyta</taxon>
        <taxon>Spermatophyta</taxon>
        <taxon>Magnoliopsida</taxon>
        <taxon>eudicotyledons</taxon>
        <taxon>Gunneridae</taxon>
        <taxon>Pentapetalae</taxon>
        <taxon>asterids</taxon>
        <taxon>lamiids</taxon>
        <taxon>Boraginales</taxon>
        <taxon>Boraginaceae</taxon>
        <taxon>Boraginoideae</taxon>
        <taxon>Lithospermeae</taxon>
        <taxon>Lithospermum</taxon>
    </lineage>
</organism>
<dbReference type="Proteomes" id="UP001454036">
    <property type="component" value="Unassembled WGS sequence"/>
</dbReference>
<dbReference type="EMBL" id="BAABME010000678">
    <property type="protein sequence ID" value="GAA0144676.1"/>
    <property type="molecule type" value="Genomic_DNA"/>
</dbReference>
<sequence length="136" mass="14321">MACTKRTIRRFCPPMKNAKVVGEVKYACPSPPPSPSTSTRQVMGVLSPNPSPNRAMHDALLTLLDQGIMQRMASLGRLRLACPLRWPHPAVPTCLRPARGVSPGAPRGRCTIAGAAGPPESSQQLPLGHGLEGPGG</sequence>
<keyword evidence="3" id="KW-1185">Reference proteome</keyword>
<feature type="region of interest" description="Disordered" evidence="1">
    <location>
        <begin position="97"/>
        <end position="136"/>
    </location>
</feature>
<dbReference type="AlphaFoldDB" id="A0AAV3NZZ3"/>
<evidence type="ECO:0000256" key="1">
    <source>
        <dbReference type="SAM" id="MobiDB-lite"/>
    </source>
</evidence>
<proteinExistence type="predicted"/>
<gene>
    <name evidence="2" type="ORF">LIER_05061</name>
</gene>